<dbReference type="GO" id="GO:0015211">
    <property type="term" value="F:purine nucleoside transmembrane transporter activity"/>
    <property type="evidence" value="ECO:0007669"/>
    <property type="project" value="UniProtKB-UniRule"/>
</dbReference>
<comment type="similarity">
    <text evidence="2 7">Belongs to the purine permeases (TC 2.A.7.14) family.</text>
</comment>
<dbReference type="OrthoDB" id="1912676at2759"/>
<dbReference type="InterPro" id="IPR037185">
    <property type="entry name" value="EmrE-like"/>
</dbReference>
<dbReference type="SUPFAM" id="SSF103481">
    <property type="entry name" value="Multidrug resistance efflux transporter EmrE"/>
    <property type="match status" value="1"/>
</dbReference>
<dbReference type="GO" id="GO:0016020">
    <property type="term" value="C:membrane"/>
    <property type="evidence" value="ECO:0007669"/>
    <property type="project" value="UniProtKB-SubCell"/>
</dbReference>
<proteinExistence type="inferred from homology"/>
<keyword evidence="4 7" id="KW-0812">Transmembrane</keyword>
<dbReference type="InterPro" id="IPR030182">
    <property type="entry name" value="PUP_plant"/>
</dbReference>
<protein>
    <recommendedName>
        <fullName evidence="7">Probable purine permease</fullName>
    </recommendedName>
</protein>
<evidence type="ECO:0000256" key="2">
    <source>
        <dbReference type="ARBA" id="ARBA00006213"/>
    </source>
</evidence>
<dbReference type="STRING" id="4540.A0A3L6T9X5"/>
<dbReference type="GO" id="GO:0005345">
    <property type="term" value="F:purine nucleobase transmembrane transporter activity"/>
    <property type="evidence" value="ECO:0007669"/>
    <property type="project" value="UniProtKB-UniRule"/>
</dbReference>
<evidence type="ECO:0000256" key="6">
    <source>
        <dbReference type="ARBA" id="ARBA00023136"/>
    </source>
</evidence>
<dbReference type="EMBL" id="PQIB02000002">
    <property type="protein sequence ID" value="RLN34287.1"/>
    <property type="molecule type" value="Genomic_DNA"/>
</dbReference>
<accession>A0A3L6T9X5</accession>
<comment type="caution">
    <text evidence="8">The sequence shown here is derived from an EMBL/GenBank/DDBJ whole genome shotgun (WGS) entry which is preliminary data.</text>
</comment>
<comment type="caution">
    <text evidence="7">Lacks conserved residue(s) required for the propagation of feature annotation.</text>
</comment>
<dbReference type="AlphaFoldDB" id="A0A3L6T9X5"/>
<name>A0A3L6T9X5_PANMI</name>
<keyword evidence="3 7" id="KW-0813">Transport</keyword>
<dbReference type="Gene3D" id="1.10.3730.20">
    <property type="match status" value="1"/>
</dbReference>
<dbReference type="Pfam" id="PF16913">
    <property type="entry name" value="PUNUT"/>
    <property type="match status" value="1"/>
</dbReference>
<organism evidence="8 9">
    <name type="scientific">Panicum miliaceum</name>
    <name type="common">Proso millet</name>
    <name type="synonym">Broomcorn millet</name>
    <dbReference type="NCBI Taxonomy" id="4540"/>
    <lineage>
        <taxon>Eukaryota</taxon>
        <taxon>Viridiplantae</taxon>
        <taxon>Streptophyta</taxon>
        <taxon>Embryophyta</taxon>
        <taxon>Tracheophyta</taxon>
        <taxon>Spermatophyta</taxon>
        <taxon>Magnoliopsida</taxon>
        <taxon>Liliopsida</taxon>
        <taxon>Poales</taxon>
        <taxon>Poaceae</taxon>
        <taxon>PACMAD clade</taxon>
        <taxon>Panicoideae</taxon>
        <taxon>Panicodae</taxon>
        <taxon>Paniceae</taxon>
        <taxon>Panicinae</taxon>
        <taxon>Panicum</taxon>
        <taxon>Panicum sect. Panicum</taxon>
    </lineage>
</organism>
<feature type="transmembrane region" description="Helical" evidence="7">
    <location>
        <begin position="135"/>
        <end position="154"/>
    </location>
</feature>
<keyword evidence="9" id="KW-1185">Reference proteome</keyword>
<evidence type="ECO:0000256" key="5">
    <source>
        <dbReference type="ARBA" id="ARBA00022989"/>
    </source>
</evidence>
<comment type="subcellular location">
    <subcellularLocation>
        <location evidence="1 7">Membrane</location>
        <topology evidence="1 7">Multi-pass membrane protein</topology>
    </subcellularLocation>
</comment>
<sequence length="327" mass="34363">MDEEDGGHRHHAIRAASSSPDVAIEEANTKPDHSPSLKHKAAEIFSWAAVAGWPLPALLLLPLYLLGKASPTPLSLALCFWHVLLGFLSAADNLMYAWAYAYLPASTASLVAASSLAFSALFGRAIAKTRLSLSSLNAVVVITAGVVVVALDSGSDRPPGVTARQYALGFTLDVLGSALHCLIFALSELVFARVLGRRSFHVVLEQQAAVSLCAFVFTSAGLAAAEGFPAMRREAARFGEAAYANEMVWTAVTFQLGVLGGTGALFLASTVFAGVLNAVRVPLTSVAAVIWFHDPMSGFTILALVITVWGFASYMVGHASVKKTSAS</sequence>
<dbReference type="PANTHER" id="PTHR31376:SF10">
    <property type="entry name" value="PURINE PERMEASE 5-RELATED"/>
    <property type="match status" value="1"/>
</dbReference>
<keyword evidence="6 7" id="KW-0472">Membrane</keyword>
<feature type="transmembrane region" description="Helical" evidence="7">
    <location>
        <begin position="73"/>
        <end position="91"/>
    </location>
</feature>
<evidence type="ECO:0000256" key="7">
    <source>
        <dbReference type="RuleBase" id="RU368015"/>
    </source>
</evidence>
<gene>
    <name evidence="8" type="ORF">C2845_PM03G06030</name>
</gene>
<feature type="transmembrane region" description="Helical" evidence="7">
    <location>
        <begin position="248"/>
        <end position="268"/>
    </location>
</feature>
<evidence type="ECO:0000313" key="8">
    <source>
        <dbReference type="EMBL" id="RLN34287.1"/>
    </source>
</evidence>
<evidence type="ECO:0000256" key="1">
    <source>
        <dbReference type="ARBA" id="ARBA00004141"/>
    </source>
</evidence>
<evidence type="ECO:0000256" key="4">
    <source>
        <dbReference type="ARBA" id="ARBA00022692"/>
    </source>
</evidence>
<keyword evidence="5 7" id="KW-1133">Transmembrane helix</keyword>
<feature type="transmembrane region" description="Helical" evidence="7">
    <location>
        <begin position="174"/>
        <end position="196"/>
    </location>
</feature>
<reference evidence="9" key="1">
    <citation type="journal article" date="2019" name="Nat. Commun.">
        <title>The genome of broomcorn millet.</title>
        <authorList>
            <person name="Zou C."/>
            <person name="Miki D."/>
            <person name="Li D."/>
            <person name="Tang Q."/>
            <person name="Xiao L."/>
            <person name="Rajput S."/>
            <person name="Deng P."/>
            <person name="Jia W."/>
            <person name="Huang R."/>
            <person name="Zhang M."/>
            <person name="Sun Y."/>
            <person name="Hu J."/>
            <person name="Fu X."/>
            <person name="Schnable P.S."/>
            <person name="Li F."/>
            <person name="Zhang H."/>
            <person name="Feng B."/>
            <person name="Zhu X."/>
            <person name="Liu R."/>
            <person name="Schnable J.C."/>
            <person name="Zhu J.-K."/>
            <person name="Zhang H."/>
        </authorList>
    </citation>
    <scope>NUCLEOTIDE SEQUENCE [LARGE SCALE GENOMIC DNA]</scope>
</reference>
<dbReference type="PANTHER" id="PTHR31376">
    <property type="entry name" value="OS09G0467300 PROTEIN-RELATED"/>
    <property type="match status" value="1"/>
</dbReference>
<dbReference type="Proteomes" id="UP000275267">
    <property type="component" value="Unassembled WGS sequence"/>
</dbReference>
<feature type="transmembrane region" description="Helical" evidence="7">
    <location>
        <begin position="299"/>
        <end position="317"/>
    </location>
</feature>
<evidence type="ECO:0000313" key="9">
    <source>
        <dbReference type="Proteomes" id="UP000275267"/>
    </source>
</evidence>
<feature type="transmembrane region" description="Helical" evidence="7">
    <location>
        <begin position="44"/>
        <end position="66"/>
    </location>
</feature>
<evidence type="ECO:0000256" key="3">
    <source>
        <dbReference type="ARBA" id="ARBA00022448"/>
    </source>
</evidence>
<feature type="transmembrane region" description="Helical" evidence="7">
    <location>
        <begin position="97"/>
        <end position="123"/>
    </location>
</feature>